<dbReference type="GO" id="GO:0003824">
    <property type="term" value="F:catalytic activity"/>
    <property type="evidence" value="ECO:0007669"/>
    <property type="project" value="InterPro"/>
</dbReference>
<dbReference type="SUPFAM" id="SSF49742">
    <property type="entry name" value="PHM/PNGase F"/>
    <property type="match status" value="1"/>
</dbReference>
<protein>
    <submittedName>
        <fullName evidence="3">Cytochrome c</fullName>
    </submittedName>
</protein>
<evidence type="ECO:0000313" key="4">
    <source>
        <dbReference type="Proteomes" id="UP000567293"/>
    </source>
</evidence>
<feature type="compositionally biased region" description="Basic and acidic residues" evidence="1">
    <location>
        <begin position="224"/>
        <end position="233"/>
    </location>
</feature>
<evidence type="ECO:0000256" key="2">
    <source>
        <dbReference type="SAM" id="SignalP"/>
    </source>
</evidence>
<feature type="chain" id="PRO_5031020223" evidence="2">
    <location>
        <begin position="22"/>
        <end position="379"/>
    </location>
</feature>
<accession>A0A7V8NV47</accession>
<feature type="signal peptide" evidence="2">
    <location>
        <begin position="1"/>
        <end position="21"/>
    </location>
</feature>
<dbReference type="AlphaFoldDB" id="A0A7V8NV47"/>
<dbReference type="GO" id="GO:0020037">
    <property type="term" value="F:heme binding"/>
    <property type="evidence" value="ECO:0007669"/>
    <property type="project" value="InterPro"/>
</dbReference>
<feature type="non-terminal residue" evidence="3">
    <location>
        <position position="379"/>
    </location>
</feature>
<evidence type="ECO:0000256" key="1">
    <source>
        <dbReference type="SAM" id="MobiDB-lite"/>
    </source>
</evidence>
<gene>
    <name evidence="3" type="ORF">HRJ53_24120</name>
</gene>
<feature type="region of interest" description="Disordered" evidence="1">
    <location>
        <begin position="214"/>
        <end position="233"/>
    </location>
</feature>
<dbReference type="EMBL" id="JACDQQ010002329">
    <property type="protein sequence ID" value="MBA0088083.1"/>
    <property type="molecule type" value="Genomic_DNA"/>
</dbReference>
<keyword evidence="2" id="KW-0732">Signal</keyword>
<proteinExistence type="predicted"/>
<dbReference type="InterPro" id="IPR036909">
    <property type="entry name" value="Cyt_c-like_dom_sf"/>
</dbReference>
<evidence type="ECO:0000313" key="3">
    <source>
        <dbReference type="EMBL" id="MBA0088083.1"/>
    </source>
</evidence>
<dbReference type="InterPro" id="IPR008977">
    <property type="entry name" value="PHM/PNGase_F_dom_sf"/>
</dbReference>
<reference evidence="3" key="1">
    <citation type="submission" date="2020-06" db="EMBL/GenBank/DDBJ databases">
        <title>Legume-microbial interactions unlock mineral nutrients during tropical forest succession.</title>
        <authorList>
            <person name="Epihov D.Z."/>
        </authorList>
    </citation>
    <scope>NUCLEOTIDE SEQUENCE [LARGE SCALE GENOMIC DNA]</scope>
    <source>
        <strain evidence="3">Pan2503</strain>
    </source>
</reference>
<comment type="caution">
    <text evidence="3">The sequence shown here is derived from an EMBL/GenBank/DDBJ whole genome shotgun (WGS) entry which is preliminary data.</text>
</comment>
<dbReference type="GO" id="GO:0009055">
    <property type="term" value="F:electron transfer activity"/>
    <property type="evidence" value="ECO:0007669"/>
    <property type="project" value="InterPro"/>
</dbReference>
<name>A0A7V8NV47_9BACT</name>
<dbReference type="Proteomes" id="UP000567293">
    <property type="component" value="Unassembled WGS sequence"/>
</dbReference>
<keyword evidence="4" id="KW-1185">Reference proteome</keyword>
<dbReference type="SUPFAM" id="SSF46626">
    <property type="entry name" value="Cytochrome c"/>
    <property type="match status" value="1"/>
</dbReference>
<organism evidence="3 4">
    <name type="scientific">Candidatus Acidiferrum panamense</name>
    <dbReference type="NCBI Taxonomy" id="2741543"/>
    <lineage>
        <taxon>Bacteria</taxon>
        <taxon>Pseudomonadati</taxon>
        <taxon>Acidobacteriota</taxon>
        <taxon>Terriglobia</taxon>
        <taxon>Candidatus Acidiferrales</taxon>
        <taxon>Candidatus Acidiferrum</taxon>
    </lineage>
</organism>
<sequence>MVLAPFIVLFAQMATTGTVGAEPSNAPSHEQVTFSKDVAPIFQAKCQECHQPNSIAPMSLITYKEARPWARSIKERVATRQMPPWHIDRSVGVQKFKNDMSLTDEQVAMVVRWVDAGAPEGDPKDLPPPKPLVTDNEWKAVRDGYGPPDLVVKSPEFTMAAQHQDVWYRPMSDIPISEPRWVKMVEIRPTNLKGRRILHHSIAYLVLNNDPDAVSKGTANGPNRRGDNPDDLVNRRPQLMEWAIGKGYDLYRPGTGKLLLPGEKISWDQHIHAVGEEITAGSEIGIWFYKKGEEPKKRSYLIGFTGLRSGQSLDIPPNSLAQTEGFTVLKENTLIENFQPHFHLRGKSMQVEAILPDGSNQVISYVGNFNFNWMTNYIY</sequence>